<keyword evidence="4 8" id="KW-0547">Nucleotide-binding</keyword>
<evidence type="ECO:0000256" key="6">
    <source>
        <dbReference type="ARBA" id="ARBA00023267"/>
    </source>
</evidence>
<dbReference type="InterPro" id="IPR016185">
    <property type="entry name" value="PreATP-grasp_dom_sf"/>
</dbReference>
<dbReference type="GO" id="GO:0004075">
    <property type="term" value="F:biotin carboxylase activity"/>
    <property type="evidence" value="ECO:0007669"/>
    <property type="project" value="UniProtKB-EC"/>
</dbReference>
<dbReference type="FunFam" id="3.40.50.20:FF:000010">
    <property type="entry name" value="Propionyl-CoA carboxylase subunit alpha"/>
    <property type="match status" value="1"/>
</dbReference>
<evidence type="ECO:0000256" key="3">
    <source>
        <dbReference type="ARBA" id="ARBA00022598"/>
    </source>
</evidence>
<dbReference type="NCBIfam" id="NF009471">
    <property type="entry name" value="PRK12833.1"/>
    <property type="match status" value="1"/>
</dbReference>
<dbReference type="InterPro" id="IPR051602">
    <property type="entry name" value="ACC_Biotin_Carboxylase"/>
</dbReference>
<dbReference type="SUPFAM" id="SSF51246">
    <property type="entry name" value="Rudiment single hybrid motif"/>
    <property type="match status" value="1"/>
</dbReference>
<dbReference type="PANTHER" id="PTHR48095">
    <property type="entry name" value="PYRUVATE CARBOXYLASE SUBUNIT A"/>
    <property type="match status" value="1"/>
</dbReference>
<evidence type="ECO:0000256" key="7">
    <source>
        <dbReference type="ARBA" id="ARBA00048600"/>
    </source>
</evidence>
<dbReference type="InterPro" id="IPR005482">
    <property type="entry name" value="Biotin_COase_C"/>
</dbReference>
<dbReference type="EMBL" id="LVYU01000090">
    <property type="protein sequence ID" value="KZB00581.1"/>
    <property type="molecule type" value="Genomic_DNA"/>
</dbReference>
<comment type="catalytic activity">
    <reaction evidence="7">
        <text>N(6)-biotinyl-L-lysyl-[protein] + hydrogencarbonate + ATP = N(6)-carboxybiotinyl-L-lysyl-[protein] + ADP + phosphate + H(+)</text>
        <dbReference type="Rhea" id="RHEA:13501"/>
        <dbReference type="Rhea" id="RHEA-COMP:10505"/>
        <dbReference type="Rhea" id="RHEA-COMP:10506"/>
        <dbReference type="ChEBI" id="CHEBI:15378"/>
        <dbReference type="ChEBI" id="CHEBI:17544"/>
        <dbReference type="ChEBI" id="CHEBI:30616"/>
        <dbReference type="ChEBI" id="CHEBI:43474"/>
        <dbReference type="ChEBI" id="CHEBI:83144"/>
        <dbReference type="ChEBI" id="CHEBI:83145"/>
        <dbReference type="ChEBI" id="CHEBI:456216"/>
        <dbReference type="EC" id="6.3.4.14"/>
    </reaction>
</comment>
<evidence type="ECO:0000259" key="9">
    <source>
        <dbReference type="PROSITE" id="PS50975"/>
    </source>
</evidence>
<dbReference type="InterPro" id="IPR005481">
    <property type="entry name" value="BC-like_N"/>
</dbReference>
<dbReference type="SUPFAM" id="SSF52440">
    <property type="entry name" value="PreATP-grasp domain"/>
    <property type="match status" value="1"/>
</dbReference>
<feature type="domain" description="ATP-grasp" evidence="9">
    <location>
        <begin position="121"/>
        <end position="318"/>
    </location>
</feature>
<dbReference type="PROSITE" id="PS50975">
    <property type="entry name" value="ATP_GRASP"/>
    <property type="match status" value="1"/>
</dbReference>
<dbReference type="PANTHER" id="PTHR48095:SF2">
    <property type="entry name" value="BIOTIN CARBOXYLASE, CHLOROPLASTIC"/>
    <property type="match status" value="1"/>
</dbReference>
<evidence type="ECO:0000256" key="2">
    <source>
        <dbReference type="ARBA" id="ARBA00013263"/>
    </source>
</evidence>
<dbReference type="EC" id="6.3.4.14" evidence="2"/>
<sequence length="461" mass="49381">MTIRSVLVANRGEIAVRVIKAAKALGIRTVQVHSAADADMLAVRLADEAVNIGPPAPKKSYLNIEAVIAAAKAAGVDAVHPGYGFLSENGDFADAVRDAGMIFIGPSGDAIRTLGDKVAARQVAKRAGVPTVPGSDGRVAGLEDARLLAGEIGFPVMIKAAAGGGGRGIRIVDSIAELEQQFPLASAEALAAFGDGGLYLEKVIARARHVEVQIFGDGQNFVHFFERECSLQRRRQKVWEEAPAFLLPADMRERLCMSAVALAREVGYRGAGTVEYLYDDETGDFYFIEVNTRIQVEHPVTEMITGFDLVQEMFKVAGGAALSVAQREIVANGHAIECRINAEDPFKAFQPSPGTIASLSVPEGEGIRFDTMLYEGYTIPPFYDSLLGKLIVHAETRKACLEKLAAALTALAIEGVPTTMPLHLALARDASVGKGAFHTRFLEQWLEHDFPALAGRTQEVA</sequence>
<keyword evidence="6" id="KW-0092">Biotin</keyword>
<name>A0A154IIY1_RHILE</name>
<dbReference type="InterPro" id="IPR011761">
    <property type="entry name" value="ATP-grasp"/>
</dbReference>
<gene>
    <name evidence="11" type="ORF">A4A59_02395</name>
</gene>
<feature type="domain" description="Biotin carboxylation" evidence="10">
    <location>
        <begin position="2"/>
        <end position="447"/>
    </location>
</feature>
<evidence type="ECO:0000259" key="10">
    <source>
        <dbReference type="PROSITE" id="PS50979"/>
    </source>
</evidence>
<evidence type="ECO:0000256" key="5">
    <source>
        <dbReference type="ARBA" id="ARBA00022840"/>
    </source>
</evidence>
<dbReference type="AlphaFoldDB" id="A0A154IIY1"/>
<dbReference type="InterPro" id="IPR011054">
    <property type="entry name" value="Rudment_hybrid_motif"/>
</dbReference>
<protein>
    <recommendedName>
        <fullName evidence="2">biotin carboxylase</fullName>
        <ecNumber evidence="2">6.3.4.14</ecNumber>
    </recommendedName>
</protein>
<dbReference type="InterPro" id="IPR005479">
    <property type="entry name" value="CPAse_ATP-bd"/>
</dbReference>
<organism evidence="11">
    <name type="scientific">Rhizobium leguminosarum</name>
    <dbReference type="NCBI Taxonomy" id="384"/>
    <lineage>
        <taxon>Bacteria</taxon>
        <taxon>Pseudomonadati</taxon>
        <taxon>Pseudomonadota</taxon>
        <taxon>Alphaproteobacteria</taxon>
        <taxon>Hyphomicrobiales</taxon>
        <taxon>Rhizobiaceae</taxon>
        <taxon>Rhizobium/Agrobacterium group</taxon>
        <taxon>Rhizobium</taxon>
    </lineage>
</organism>
<comment type="caution">
    <text evidence="11">The sequence shown here is derived from an EMBL/GenBank/DDBJ whole genome shotgun (WGS) entry which is preliminary data.</text>
</comment>
<dbReference type="GO" id="GO:0005524">
    <property type="term" value="F:ATP binding"/>
    <property type="evidence" value="ECO:0007669"/>
    <property type="project" value="UniProtKB-UniRule"/>
</dbReference>
<keyword evidence="5 8" id="KW-0067">ATP-binding</keyword>
<dbReference type="SUPFAM" id="SSF56059">
    <property type="entry name" value="Glutathione synthetase ATP-binding domain-like"/>
    <property type="match status" value="1"/>
</dbReference>
<dbReference type="SMART" id="SM00878">
    <property type="entry name" value="Biotin_carb_C"/>
    <property type="match status" value="1"/>
</dbReference>
<dbReference type="NCBIfam" id="NF006367">
    <property type="entry name" value="PRK08591.1"/>
    <property type="match status" value="1"/>
</dbReference>
<dbReference type="RefSeq" id="WP_062942052.1">
    <property type="nucleotide sequence ID" value="NZ_CP171845.1"/>
</dbReference>
<evidence type="ECO:0000256" key="8">
    <source>
        <dbReference type="PROSITE-ProRule" id="PRU00409"/>
    </source>
</evidence>
<dbReference type="FunFam" id="3.30.1490.20:FF:000018">
    <property type="entry name" value="Biotin carboxylase"/>
    <property type="match status" value="1"/>
</dbReference>
<dbReference type="Pfam" id="PF02786">
    <property type="entry name" value="CPSase_L_D2"/>
    <property type="match status" value="1"/>
</dbReference>
<dbReference type="InterPro" id="IPR011764">
    <property type="entry name" value="Biotin_carboxylation_dom"/>
</dbReference>
<dbReference type="PROSITE" id="PS00867">
    <property type="entry name" value="CPSASE_2"/>
    <property type="match status" value="1"/>
</dbReference>
<dbReference type="Pfam" id="PF00289">
    <property type="entry name" value="Biotin_carb_N"/>
    <property type="match status" value="1"/>
</dbReference>
<reference evidence="11" key="1">
    <citation type="submission" date="2016-03" db="EMBL/GenBank/DDBJ databases">
        <title>Microsymbionts genomes from the relict species Vavilovia formosa.</title>
        <authorList>
            <person name="Chirak E."/>
            <person name="Kimeklis A."/>
            <person name="Kopat V."/>
            <person name="Andronov E."/>
        </authorList>
    </citation>
    <scope>NUCLEOTIDE SEQUENCE [LARGE SCALE GENOMIC DNA]</scope>
    <source>
        <strain evidence="11">Vaf12</strain>
    </source>
</reference>
<comment type="function">
    <text evidence="1">This protein is a component of the acetyl coenzyme A carboxylase complex; first, biotin carboxylase catalyzes the carboxylation of the carrier protein and then the transcarboxylase transfers the carboxyl group to form malonyl-CoA.</text>
</comment>
<evidence type="ECO:0000256" key="4">
    <source>
        <dbReference type="ARBA" id="ARBA00022741"/>
    </source>
</evidence>
<keyword evidence="3" id="KW-0436">Ligase</keyword>
<dbReference type="PROSITE" id="PS00866">
    <property type="entry name" value="CPSASE_1"/>
    <property type="match status" value="1"/>
</dbReference>
<proteinExistence type="predicted"/>
<evidence type="ECO:0000256" key="1">
    <source>
        <dbReference type="ARBA" id="ARBA00003761"/>
    </source>
</evidence>
<dbReference type="GO" id="GO:0046872">
    <property type="term" value="F:metal ion binding"/>
    <property type="evidence" value="ECO:0007669"/>
    <property type="project" value="InterPro"/>
</dbReference>
<dbReference type="PROSITE" id="PS50979">
    <property type="entry name" value="BC"/>
    <property type="match status" value="1"/>
</dbReference>
<evidence type="ECO:0000313" key="11">
    <source>
        <dbReference type="EMBL" id="KZB00581.1"/>
    </source>
</evidence>
<dbReference type="Gene3D" id="3.30.470.20">
    <property type="entry name" value="ATP-grasp fold, B domain"/>
    <property type="match status" value="1"/>
</dbReference>
<accession>A0A154IIY1</accession>
<dbReference type="Pfam" id="PF02785">
    <property type="entry name" value="Biotin_carb_C"/>
    <property type="match status" value="1"/>
</dbReference>